<evidence type="ECO:0000313" key="1">
    <source>
        <dbReference type="EMBL" id="SHH20506.1"/>
    </source>
</evidence>
<name>A0A1M5R323_9BRAD</name>
<dbReference type="EMBL" id="LT670818">
    <property type="protein sequence ID" value="SHH20506.1"/>
    <property type="molecule type" value="Genomic_DNA"/>
</dbReference>
<gene>
    <name evidence="1" type="ORF">SAMN05444169_6305</name>
</gene>
<protein>
    <submittedName>
        <fullName evidence="1">Uncharacterized protein</fullName>
    </submittedName>
</protein>
<dbReference type="AlphaFoldDB" id="A0A1M5R323"/>
<evidence type="ECO:0000313" key="2">
    <source>
        <dbReference type="Proteomes" id="UP000190675"/>
    </source>
</evidence>
<sequence>MKIETWHRRQGPNARKPANALAVLDCVRELVATFLQSDTPEPAKAPVVTLIRPRPDLCA</sequence>
<proteinExistence type="predicted"/>
<reference evidence="1 2" key="1">
    <citation type="submission" date="2016-11" db="EMBL/GenBank/DDBJ databases">
        <authorList>
            <person name="Jaros S."/>
            <person name="Januszkiewicz K."/>
            <person name="Wedrychowicz H."/>
        </authorList>
    </citation>
    <scope>NUCLEOTIDE SEQUENCE [LARGE SCALE GENOMIC DNA]</scope>
    <source>
        <strain evidence="1 2">GAS242</strain>
    </source>
</reference>
<organism evidence="1 2">
    <name type="scientific">Bradyrhizobium erythrophlei</name>
    <dbReference type="NCBI Taxonomy" id="1437360"/>
    <lineage>
        <taxon>Bacteria</taxon>
        <taxon>Pseudomonadati</taxon>
        <taxon>Pseudomonadota</taxon>
        <taxon>Alphaproteobacteria</taxon>
        <taxon>Hyphomicrobiales</taxon>
        <taxon>Nitrobacteraceae</taxon>
        <taxon>Bradyrhizobium</taxon>
    </lineage>
</organism>
<accession>A0A1M5R323</accession>
<dbReference type="Proteomes" id="UP000190675">
    <property type="component" value="Chromosome I"/>
</dbReference>